<dbReference type="AlphaFoldDB" id="A0AAV0YPG1"/>
<dbReference type="EMBL" id="OX451736">
    <property type="protein sequence ID" value="CAI8586593.1"/>
    <property type="molecule type" value="Genomic_DNA"/>
</dbReference>
<dbReference type="PROSITE" id="PS01031">
    <property type="entry name" value="SHSP"/>
    <property type="match status" value="1"/>
</dbReference>
<dbReference type="GO" id="GO:0005886">
    <property type="term" value="C:plasma membrane"/>
    <property type="evidence" value="ECO:0007669"/>
    <property type="project" value="UniProtKB-SubCell"/>
</dbReference>
<dbReference type="Proteomes" id="UP001157006">
    <property type="component" value="Chromosome 1L"/>
</dbReference>
<dbReference type="Gene3D" id="2.60.40.790">
    <property type="match status" value="1"/>
</dbReference>
<dbReference type="InterPro" id="IPR002068">
    <property type="entry name" value="A-crystallin/Hsp20_dom"/>
</dbReference>
<evidence type="ECO:0000256" key="5">
    <source>
        <dbReference type="RuleBase" id="RU003616"/>
    </source>
</evidence>
<dbReference type="CDD" id="cd06464">
    <property type="entry name" value="ACD_sHsps-like"/>
    <property type="match status" value="1"/>
</dbReference>
<evidence type="ECO:0000256" key="4">
    <source>
        <dbReference type="PROSITE-ProRule" id="PRU00285"/>
    </source>
</evidence>
<gene>
    <name evidence="9" type="ORF">VFH_I260920</name>
</gene>
<protein>
    <recommendedName>
        <fullName evidence="8">SHSP domain-containing protein</fullName>
    </recommendedName>
</protein>
<evidence type="ECO:0000256" key="2">
    <source>
        <dbReference type="ARBA" id="ARBA00022475"/>
    </source>
</evidence>
<name>A0AAV0YPG1_VICFA</name>
<feature type="compositionally biased region" description="Basic and acidic residues" evidence="6">
    <location>
        <begin position="143"/>
        <end position="188"/>
    </location>
</feature>
<keyword evidence="10" id="KW-1185">Reference proteome</keyword>
<proteinExistence type="inferred from homology"/>
<feature type="transmembrane region" description="Helical" evidence="7">
    <location>
        <begin position="248"/>
        <end position="266"/>
    </location>
</feature>
<dbReference type="GO" id="GO:0034605">
    <property type="term" value="P:cellular response to heat"/>
    <property type="evidence" value="ECO:0007669"/>
    <property type="project" value="TreeGrafter"/>
</dbReference>
<feature type="domain" description="SHSP" evidence="8">
    <location>
        <begin position="13"/>
        <end position="118"/>
    </location>
</feature>
<keyword evidence="7" id="KW-1133">Transmembrane helix</keyword>
<keyword evidence="7" id="KW-0812">Transmembrane</keyword>
<accession>A0AAV0YPG1</accession>
<comment type="similarity">
    <text evidence="4 5">Belongs to the small heat shock protein (HSP20) family.</text>
</comment>
<keyword evidence="3" id="KW-0611">Plant defense</keyword>
<dbReference type="PANTHER" id="PTHR43670">
    <property type="entry name" value="HEAT SHOCK PROTEIN 26"/>
    <property type="match status" value="1"/>
</dbReference>
<evidence type="ECO:0000313" key="10">
    <source>
        <dbReference type="Proteomes" id="UP001157006"/>
    </source>
</evidence>
<organism evidence="9 10">
    <name type="scientific">Vicia faba</name>
    <name type="common">Broad bean</name>
    <name type="synonym">Faba vulgaris</name>
    <dbReference type="NCBI Taxonomy" id="3906"/>
    <lineage>
        <taxon>Eukaryota</taxon>
        <taxon>Viridiplantae</taxon>
        <taxon>Streptophyta</taxon>
        <taxon>Embryophyta</taxon>
        <taxon>Tracheophyta</taxon>
        <taxon>Spermatophyta</taxon>
        <taxon>Magnoliopsida</taxon>
        <taxon>eudicotyledons</taxon>
        <taxon>Gunneridae</taxon>
        <taxon>Pentapetalae</taxon>
        <taxon>rosids</taxon>
        <taxon>fabids</taxon>
        <taxon>Fabales</taxon>
        <taxon>Fabaceae</taxon>
        <taxon>Papilionoideae</taxon>
        <taxon>50 kb inversion clade</taxon>
        <taxon>NPAAA clade</taxon>
        <taxon>Hologalegina</taxon>
        <taxon>IRL clade</taxon>
        <taxon>Fabeae</taxon>
        <taxon>Vicia</taxon>
    </lineage>
</organism>
<evidence type="ECO:0000259" key="8">
    <source>
        <dbReference type="PROSITE" id="PS01031"/>
    </source>
</evidence>
<evidence type="ECO:0000256" key="1">
    <source>
        <dbReference type="ARBA" id="ARBA00004162"/>
    </source>
</evidence>
<reference evidence="9 10" key="1">
    <citation type="submission" date="2023-01" db="EMBL/GenBank/DDBJ databases">
        <authorList>
            <person name="Kreplak J."/>
        </authorList>
    </citation>
    <scope>NUCLEOTIDE SEQUENCE [LARGE SCALE GENOMIC DNA]</scope>
</reference>
<dbReference type="SUPFAM" id="SSF49764">
    <property type="entry name" value="HSP20-like chaperones"/>
    <property type="match status" value="1"/>
</dbReference>
<keyword evidence="2" id="KW-1003">Cell membrane</keyword>
<dbReference type="Pfam" id="PF00011">
    <property type="entry name" value="HSP20"/>
    <property type="match status" value="1"/>
</dbReference>
<keyword evidence="7" id="KW-0472">Membrane</keyword>
<evidence type="ECO:0000313" key="9">
    <source>
        <dbReference type="EMBL" id="CAI8586593.1"/>
    </source>
</evidence>
<sequence length="272" mass="31363">MDQIQKSQSAPERVYKDLQPYFEWTEDEASATLILMLPGFTKEQLRVQVTSKGVLRINCERQGIQNIWHRFGKEFPIPPYCDTNDVNAKFERGVLSIKFPKLITPDNKPQEQETITNPPQEQASIAHQNSDEPKAPTQAQVVDEQRETPKEKETEPISDEKEKNKIEEQVENDQKNVKTNDESSETKEVVKTREIQKKHQGKITQRLKTRVLDFNISLRSRDDKDVDQVGFDFGVTRPKRGKMLMNKFVATLLVLVIGVYVKNAFWTSSKSS</sequence>
<dbReference type="PANTHER" id="PTHR43670:SF26">
    <property type="entry name" value="HSP20_ALPHA CRYSTALLIN FAMILY PROTEIN"/>
    <property type="match status" value="1"/>
</dbReference>
<dbReference type="GO" id="GO:0006952">
    <property type="term" value="P:defense response"/>
    <property type="evidence" value="ECO:0007669"/>
    <property type="project" value="UniProtKB-KW"/>
</dbReference>
<evidence type="ECO:0000256" key="6">
    <source>
        <dbReference type="SAM" id="MobiDB-lite"/>
    </source>
</evidence>
<feature type="compositionally biased region" description="Polar residues" evidence="6">
    <location>
        <begin position="112"/>
        <end position="128"/>
    </location>
</feature>
<dbReference type="InterPro" id="IPR008978">
    <property type="entry name" value="HSP20-like_chaperone"/>
</dbReference>
<feature type="region of interest" description="Disordered" evidence="6">
    <location>
        <begin position="101"/>
        <end position="188"/>
    </location>
</feature>
<evidence type="ECO:0000256" key="3">
    <source>
        <dbReference type="ARBA" id="ARBA00022821"/>
    </source>
</evidence>
<comment type="subcellular location">
    <subcellularLocation>
        <location evidence="1">Cell membrane</location>
        <topology evidence="1">Single-pass membrane protein</topology>
    </subcellularLocation>
</comment>
<evidence type="ECO:0000256" key="7">
    <source>
        <dbReference type="SAM" id="Phobius"/>
    </source>
</evidence>